<keyword evidence="3" id="KW-1185">Reference proteome</keyword>
<dbReference type="AlphaFoldDB" id="A0AAW1JUX3"/>
<organism evidence="2 3">
    <name type="scientific">Popillia japonica</name>
    <name type="common">Japanese beetle</name>
    <dbReference type="NCBI Taxonomy" id="7064"/>
    <lineage>
        <taxon>Eukaryota</taxon>
        <taxon>Metazoa</taxon>
        <taxon>Ecdysozoa</taxon>
        <taxon>Arthropoda</taxon>
        <taxon>Hexapoda</taxon>
        <taxon>Insecta</taxon>
        <taxon>Pterygota</taxon>
        <taxon>Neoptera</taxon>
        <taxon>Endopterygota</taxon>
        <taxon>Coleoptera</taxon>
        <taxon>Polyphaga</taxon>
        <taxon>Scarabaeiformia</taxon>
        <taxon>Scarabaeidae</taxon>
        <taxon>Rutelinae</taxon>
        <taxon>Popillia</taxon>
    </lineage>
</organism>
<dbReference type="Proteomes" id="UP001458880">
    <property type="component" value="Unassembled WGS sequence"/>
</dbReference>
<reference evidence="2 3" key="1">
    <citation type="journal article" date="2024" name="BMC Genomics">
        <title>De novo assembly and annotation of Popillia japonica's genome with initial clues to its potential as an invasive pest.</title>
        <authorList>
            <person name="Cucini C."/>
            <person name="Boschi S."/>
            <person name="Funari R."/>
            <person name="Cardaioli E."/>
            <person name="Iannotti N."/>
            <person name="Marturano G."/>
            <person name="Paoli F."/>
            <person name="Bruttini M."/>
            <person name="Carapelli A."/>
            <person name="Frati F."/>
            <person name="Nardi F."/>
        </authorList>
    </citation>
    <scope>NUCLEOTIDE SEQUENCE [LARGE SCALE GENOMIC DNA]</scope>
    <source>
        <strain evidence="2">DMR45628</strain>
    </source>
</reference>
<evidence type="ECO:0000313" key="2">
    <source>
        <dbReference type="EMBL" id="KAK9707728.1"/>
    </source>
</evidence>
<protein>
    <submittedName>
        <fullName evidence="2">Uncharacterized protein</fullName>
    </submittedName>
</protein>
<dbReference type="EMBL" id="JASPKY010000343">
    <property type="protein sequence ID" value="KAK9707728.1"/>
    <property type="molecule type" value="Genomic_DNA"/>
</dbReference>
<feature type="coiled-coil region" evidence="1">
    <location>
        <begin position="30"/>
        <end position="57"/>
    </location>
</feature>
<sequence>MIYVVKQNKELRRYLDSVATKLDGIVWNQLPALEVREKDLKSNVNRHEKEISNLLLLENKINAHVQSLEGKIRGGERQLKLKLDILERALNSIHLDSFINKLDEIEQRVQIQLTDHRKRIDDLEKK</sequence>
<comment type="caution">
    <text evidence="2">The sequence shown here is derived from an EMBL/GenBank/DDBJ whole genome shotgun (WGS) entry which is preliminary data.</text>
</comment>
<evidence type="ECO:0000313" key="3">
    <source>
        <dbReference type="Proteomes" id="UP001458880"/>
    </source>
</evidence>
<keyword evidence="1" id="KW-0175">Coiled coil</keyword>
<evidence type="ECO:0000256" key="1">
    <source>
        <dbReference type="SAM" id="Coils"/>
    </source>
</evidence>
<gene>
    <name evidence="2" type="ORF">QE152_g27661</name>
</gene>
<name>A0AAW1JUX3_POPJA</name>
<proteinExistence type="predicted"/>
<accession>A0AAW1JUX3</accession>